<reference evidence="2" key="1">
    <citation type="journal article" date="2012" name="MBio">
        <title>Comparative genome analysis of Trichophyton rubrum and related dermatophytes reveals candidate genes involved in infection.</title>
        <authorList>
            <person name="Martinez D.A."/>
            <person name="Oliver B.G."/>
            <person name="Graeser Y."/>
            <person name="Goldberg J.M."/>
            <person name="Li W."/>
            <person name="Martinez-Rossi N.M."/>
            <person name="Monod M."/>
            <person name="Shelest E."/>
            <person name="Barton R.C."/>
            <person name="Birch E."/>
            <person name="Brakhage A.A."/>
            <person name="Chen Z."/>
            <person name="Gurr S.J."/>
            <person name="Heiman D."/>
            <person name="Heitman J."/>
            <person name="Kosti I."/>
            <person name="Rossi A."/>
            <person name="Saif S."/>
            <person name="Samalova M."/>
            <person name="Saunders C.W."/>
            <person name="Shea T."/>
            <person name="Summerbell R.C."/>
            <person name="Xu J."/>
            <person name="Young S."/>
            <person name="Zeng Q."/>
            <person name="Birren B.W."/>
            <person name="Cuomo C.A."/>
            <person name="White T.C."/>
        </authorList>
    </citation>
    <scope>NUCLEOTIDE SEQUENCE [LARGE SCALE GENOMIC DNA]</scope>
    <source>
        <strain evidence="2">ATCC MYA-4606 / CBS 127.97</strain>
    </source>
</reference>
<evidence type="ECO:0000313" key="2">
    <source>
        <dbReference type="Proteomes" id="UP000009169"/>
    </source>
</evidence>
<protein>
    <submittedName>
        <fullName evidence="1">Uncharacterized protein</fullName>
    </submittedName>
</protein>
<evidence type="ECO:0000313" key="1">
    <source>
        <dbReference type="EMBL" id="EGE05852.1"/>
    </source>
</evidence>
<dbReference type="Proteomes" id="UP000009169">
    <property type="component" value="Unassembled WGS sequence"/>
</dbReference>
<organism evidence="1 2">
    <name type="scientific">Trichophyton equinum (strain ATCC MYA-4606 / CBS 127.97)</name>
    <name type="common">Horse ringworm fungus</name>
    <dbReference type="NCBI Taxonomy" id="559882"/>
    <lineage>
        <taxon>Eukaryota</taxon>
        <taxon>Fungi</taxon>
        <taxon>Dikarya</taxon>
        <taxon>Ascomycota</taxon>
        <taxon>Pezizomycotina</taxon>
        <taxon>Eurotiomycetes</taxon>
        <taxon>Eurotiomycetidae</taxon>
        <taxon>Onygenales</taxon>
        <taxon>Arthrodermataceae</taxon>
        <taxon>Trichophyton</taxon>
    </lineage>
</organism>
<dbReference type="HOGENOM" id="CLU_1826663_0_0_1"/>
<sequence>MTRLSDLTIKRTPYRHQPCLSHIVKEYNLTQEKLNGEHTGVLRVSTLLLLRMQYQQSEAEEIKDLPKKERSSKNTRGTLKFSRRKIEFSLSTSPQVQIIDQFLKAPRRYRRADVCLEKTESSMMVNYRRLKWESGFQKKPK</sequence>
<name>F2PVD4_TRIEC</name>
<keyword evidence="2" id="KW-1185">Reference proteome</keyword>
<gene>
    <name evidence="1" type="ORF">TEQG_04861</name>
</gene>
<dbReference type="EMBL" id="DS995742">
    <property type="protein sequence ID" value="EGE05852.1"/>
    <property type="molecule type" value="Genomic_DNA"/>
</dbReference>
<dbReference type="VEuPathDB" id="FungiDB:TEQG_04861"/>
<accession>F2PVD4</accession>
<proteinExistence type="predicted"/>
<dbReference type="AlphaFoldDB" id="F2PVD4"/>